<reference evidence="1" key="1">
    <citation type="submission" date="2023-03" db="EMBL/GenBank/DDBJ databases">
        <title>Massive genome expansion in bonnet fungi (Mycena s.s.) driven by repeated elements and novel gene families across ecological guilds.</title>
        <authorList>
            <consortium name="Lawrence Berkeley National Laboratory"/>
            <person name="Harder C.B."/>
            <person name="Miyauchi S."/>
            <person name="Viragh M."/>
            <person name="Kuo A."/>
            <person name="Thoen E."/>
            <person name="Andreopoulos B."/>
            <person name="Lu D."/>
            <person name="Skrede I."/>
            <person name="Drula E."/>
            <person name="Henrissat B."/>
            <person name="Morin E."/>
            <person name="Kohler A."/>
            <person name="Barry K."/>
            <person name="LaButti K."/>
            <person name="Morin E."/>
            <person name="Salamov A."/>
            <person name="Lipzen A."/>
            <person name="Mereny Z."/>
            <person name="Hegedus B."/>
            <person name="Baldrian P."/>
            <person name="Stursova M."/>
            <person name="Weitz H."/>
            <person name="Taylor A."/>
            <person name="Grigoriev I.V."/>
            <person name="Nagy L.G."/>
            <person name="Martin F."/>
            <person name="Kauserud H."/>
        </authorList>
    </citation>
    <scope>NUCLEOTIDE SEQUENCE</scope>
    <source>
        <strain evidence="1">CBHHK002</strain>
    </source>
</reference>
<dbReference type="AlphaFoldDB" id="A0AAD7E9H5"/>
<protein>
    <submittedName>
        <fullName evidence="1">Uncharacterized protein</fullName>
    </submittedName>
</protein>
<organism evidence="1 2">
    <name type="scientific">Mycena albidolilacea</name>
    <dbReference type="NCBI Taxonomy" id="1033008"/>
    <lineage>
        <taxon>Eukaryota</taxon>
        <taxon>Fungi</taxon>
        <taxon>Dikarya</taxon>
        <taxon>Basidiomycota</taxon>
        <taxon>Agaricomycotina</taxon>
        <taxon>Agaricomycetes</taxon>
        <taxon>Agaricomycetidae</taxon>
        <taxon>Agaricales</taxon>
        <taxon>Marasmiineae</taxon>
        <taxon>Mycenaceae</taxon>
        <taxon>Mycena</taxon>
    </lineage>
</organism>
<keyword evidence="2" id="KW-1185">Reference proteome</keyword>
<dbReference type="Gene3D" id="3.60.130.30">
    <property type="match status" value="1"/>
</dbReference>
<gene>
    <name evidence="1" type="ORF">DFH08DRAFT_521389</name>
</gene>
<evidence type="ECO:0000313" key="1">
    <source>
        <dbReference type="EMBL" id="KAJ7304737.1"/>
    </source>
</evidence>
<dbReference type="Proteomes" id="UP001218218">
    <property type="component" value="Unassembled WGS sequence"/>
</dbReference>
<evidence type="ECO:0000313" key="2">
    <source>
        <dbReference type="Proteomes" id="UP001218218"/>
    </source>
</evidence>
<proteinExistence type="predicted"/>
<name>A0AAD7E9H5_9AGAR</name>
<sequence length="128" mass="13833">MGPNAVAFDHVDVLNVHAICAVTCAGNFKYTLGAHLYMRQFKVICEFPSGATILLPSGVVHHGNTPFHANDNRHSITQYAAGGLFRWAAYGQQSAKSLLSKPGGATLKAQFDGEPGQRWKSVGLFFQV</sequence>
<comment type="caution">
    <text evidence="1">The sequence shown here is derived from an EMBL/GenBank/DDBJ whole genome shotgun (WGS) entry which is preliminary data.</text>
</comment>
<dbReference type="EMBL" id="JARIHO010000099">
    <property type="protein sequence ID" value="KAJ7304737.1"/>
    <property type="molecule type" value="Genomic_DNA"/>
</dbReference>
<accession>A0AAD7E9H5</accession>